<name>A0A2P2LYD5_RHIMU</name>
<organism evidence="1">
    <name type="scientific">Rhizophora mucronata</name>
    <name type="common">Asiatic mangrove</name>
    <dbReference type="NCBI Taxonomy" id="61149"/>
    <lineage>
        <taxon>Eukaryota</taxon>
        <taxon>Viridiplantae</taxon>
        <taxon>Streptophyta</taxon>
        <taxon>Embryophyta</taxon>
        <taxon>Tracheophyta</taxon>
        <taxon>Spermatophyta</taxon>
        <taxon>Magnoliopsida</taxon>
        <taxon>eudicotyledons</taxon>
        <taxon>Gunneridae</taxon>
        <taxon>Pentapetalae</taxon>
        <taxon>rosids</taxon>
        <taxon>fabids</taxon>
        <taxon>Malpighiales</taxon>
        <taxon>Rhizophoraceae</taxon>
        <taxon>Rhizophora</taxon>
    </lineage>
</organism>
<dbReference type="AlphaFoldDB" id="A0A2P2LYD5"/>
<protein>
    <submittedName>
        <fullName evidence="1">Uncharacterized protein MANES_16G119700</fullName>
    </submittedName>
</protein>
<evidence type="ECO:0000313" key="1">
    <source>
        <dbReference type="EMBL" id="MBX22981.1"/>
    </source>
</evidence>
<sequence length="40" mass="4589">MAKKNNPLVFMDVSIDGDPFERMVFEVKLFIVFVEKGIAN</sequence>
<reference evidence="1" key="1">
    <citation type="submission" date="2018-02" db="EMBL/GenBank/DDBJ databases">
        <title>Rhizophora mucronata_Transcriptome.</title>
        <authorList>
            <person name="Meera S.P."/>
            <person name="Sreeshan A."/>
            <person name="Augustine A."/>
        </authorList>
    </citation>
    <scope>NUCLEOTIDE SEQUENCE</scope>
    <source>
        <tissue evidence="1">Leaf</tissue>
    </source>
</reference>
<proteinExistence type="predicted"/>
<accession>A0A2P2LYD5</accession>
<dbReference type="EMBL" id="GGEC01042497">
    <property type="protein sequence ID" value="MBX22981.1"/>
    <property type="molecule type" value="Transcribed_RNA"/>
</dbReference>